<dbReference type="PANTHER" id="PTHR11496:SF102">
    <property type="entry name" value="ALCOHOL DEHYDROGENASE 4"/>
    <property type="match status" value="1"/>
</dbReference>
<dbReference type="AlphaFoldDB" id="A0A0W8FQQ9"/>
<evidence type="ECO:0000256" key="1">
    <source>
        <dbReference type="ARBA" id="ARBA00007358"/>
    </source>
</evidence>
<name>A0A0W8FQQ9_9ZZZZ</name>
<evidence type="ECO:0000313" key="6">
    <source>
        <dbReference type="EMBL" id="KUG23145.1"/>
    </source>
</evidence>
<evidence type="ECO:0000256" key="3">
    <source>
        <dbReference type="ARBA" id="ARBA00023027"/>
    </source>
</evidence>
<feature type="domain" description="Fe-containing alcohol dehydrogenase-like C-terminal" evidence="5">
    <location>
        <begin position="189"/>
        <end position="385"/>
    </location>
</feature>
<keyword evidence="3" id="KW-0520">NAD</keyword>
<protein>
    <submittedName>
        <fullName evidence="6">Alcohol dehydrogenase</fullName>
        <ecNumber evidence="6">1.1.1.1</ecNumber>
    </submittedName>
</protein>
<evidence type="ECO:0000256" key="2">
    <source>
        <dbReference type="ARBA" id="ARBA00023002"/>
    </source>
</evidence>
<dbReference type="Gene3D" id="3.40.50.1970">
    <property type="match status" value="1"/>
</dbReference>
<comment type="caution">
    <text evidence="6">The sequence shown here is derived from an EMBL/GenBank/DDBJ whole genome shotgun (WGS) entry which is preliminary data.</text>
</comment>
<dbReference type="InterPro" id="IPR039697">
    <property type="entry name" value="Alcohol_dehydrogenase_Fe"/>
</dbReference>
<gene>
    <name evidence="6" type="ORF">ASZ90_007072</name>
</gene>
<dbReference type="GO" id="GO:0046872">
    <property type="term" value="F:metal ion binding"/>
    <property type="evidence" value="ECO:0007669"/>
    <property type="project" value="InterPro"/>
</dbReference>
<keyword evidence="2 6" id="KW-0560">Oxidoreductase</keyword>
<dbReference type="Pfam" id="PF00465">
    <property type="entry name" value="Fe-ADH"/>
    <property type="match status" value="1"/>
</dbReference>
<dbReference type="InterPro" id="IPR001670">
    <property type="entry name" value="ADH_Fe/GldA"/>
</dbReference>
<dbReference type="Gene3D" id="1.20.1090.10">
    <property type="entry name" value="Dehydroquinate synthase-like - alpha domain"/>
    <property type="match status" value="1"/>
</dbReference>
<reference evidence="6" key="1">
    <citation type="journal article" date="2015" name="Proc. Natl. Acad. Sci. U.S.A.">
        <title>Networks of energetic and metabolic interactions define dynamics in microbial communities.</title>
        <authorList>
            <person name="Embree M."/>
            <person name="Liu J.K."/>
            <person name="Al-Bassam M.M."/>
            <person name="Zengler K."/>
        </authorList>
    </citation>
    <scope>NUCLEOTIDE SEQUENCE</scope>
</reference>
<dbReference type="EC" id="1.1.1.1" evidence="6"/>
<evidence type="ECO:0000259" key="4">
    <source>
        <dbReference type="Pfam" id="PF00465"/>
    </source>
</evidence>
<dbReference type="PANTHER" id="PTHR11496">
    <property type="entry name" value="ALCOHOL DEHYDROGENASE"/>
    <property type="match status" value="1"/>
</dbReference>
<dbReference type="FunFam" id="3.40.50.1970:FF:000003">
    <property type="entry name" value="Alcohol dehydrogenase, iron-containing"/>
    <property type="match status" value="1"/>
</dbReference>
<dbReference type="Pfam" id="PF25137">
    <property type="entry name" value="ADH_Fe_C"/>
    <property type="match status" value="1"/>
</dbReference>
<dbReference type="SUPFAM" id="SSF56796">
    <property type="entry name" value="Dehydroquinate synthase-like"/>
    <property type="match status" value="1"/>
</dbReference>
<accession>A0A0W8FQQ9</accession>
<dbReference type="FunFam" id="1.20.1090.10:FF:000001">
    <property type="entry name" value="Aldehyde-alcohol dehydrogenase"/>
    <property type="match status" value="1"/>
</dbReference>
<dbReference type="CDD" id="cd08551">
    <property type="entry name" value="Fe-ADH"/>
    <property type="match status" value="1"/>
</dbReference>
<dbReference type="InterPro" id="IPR056798">
    <property type="entry name" value="ADH_Fe_C"/>
</dbReference>
<dbReference type="EMBL" id="LNQE01000919">
    <property type="protein sequence ID" value="KUG23145.1"/>
    <property type="molecule type" value="Genomic_DNA"/>
</dbReference>
<sequence>MGKTFSFTGAKKIVFGNGELLKLAGHIRDLHAKNPLVVIDKNLAKTNLIEKIEKILLPEGIKFTMYDKVEPEPPIELADEGAKLAVKNKCDIVIGVGGGSAMDVAKAIAVITTNKGAAVDYLGLNKVPNPGLPKIMIPTTAGTGSEVTFTAVFVRKNLKKKEGMNSPYLYPELALLDPELTLSLPPAPTAHTGLDALCHAIESYTSVNSSPMSEMFSLEAIALIAENLRTCVHDGRNIVAREKMLLGSLYAGMGLANAGVTAVHSLSYPLGGKYGVGHGLANTMMLPAVMAFNLPAALEKFTDIAVAMGENVDGLPEREAAYLALEAVEALIEDCGIHATLAQFGIKEKDFPALADVALTVARPLENNPRKITKDDMIAIYAQAF</sequence>
<dbReference type="InterPro" id="IPR018211">
    <property type="entry name" value="ADH_Fe_CS"/>
</dbReference>
<evidence type="ECO:0000259" key="5">
    <source>
        <dbReference type="Pfam" id="PF25137"/>
    </source>
</evidence>
<comment type="similarity">
    <text evidence="1">Belongs to the iron-containing alcohol dehydrogenase family.</text>
</comment>
<dbReference type="PROSITE" id="PS00913">
    <property type="entry name" value="ADH_IRON_1"/>
    <property type="match status" value="1"/>
</dbReference>
<organism evidence="6">
    <name type="scientific">hydrocarbon metagenome</name>
    <dbReference type="NCBI Taxonomy" id="938273"/>
    <lineage>
        <taxon>unclassified sequences</taxon>
        <taxon>metagenomes</taxon>
        <taxon>ecological metagenomes</taxon>
    </lineage>
</organism>
<proteinExistence type="inferred from homology"/>
<feature type="domain" description="Alcohol dehydrogenase iron-type/glycerol dehydrogenase GldA" evidence="4">
    <location>
        <begin position="11"/>
        <end position="178"/>
    </location>
</feature>
<dbReference type="GO" id="GO:0004022">
    <property type="term" value="F:alcohol dehydrogenase (NAD+) activity"/>
    <property type="evidence" value="ECO:0007669"/>
    <property type="project" value="UniProtKB-EC"/>
</dbReference>